<gene>
    <name evidence="11" type="primary">galK</name>
    <name evidence="11" type="ORF">ACFP57_08815</name>
</gene>
<dbReference type="Proteomes" id="UP001596266">
    <property type="component" value="Unassembled WGS sequence"/>
</dbReference>
<dbReference type="SUPFAM" id="SSF55060">
    <property type="entry name" value="GHMP Kinase, C-terminal domain"/>
    <property type="match status" value="1"/>
</dbReference>
<accession>A0ABW1X5C0</accession>
<keyword evidence="5" id="KW-0067">ATP-binding</keyword>
<evidence type="ECO:0000256" key="5">
    <source>
        <dbReference type="ARBA" id="ARBA00022840"/>
    </source>
</evidence>
<organism evidence="11 12">
    <name type="scientific">Luteococcus sanguinis</name>
    <dbReference type="NCBI Taxonomy" id="174038"/>
    <lineage>
        <taxon>Bacteria</taxon>
        <taxon>Bacillati</taxon>
        <taxon>Actinomycetota</taxon>
        <taxon>Actinomycetes</taxon>
        <taxon>Propionibacteriales</taxon>
        <taxon>Propionibacteriaceae</taxon>
        <taxon>Luteococcus</taxon>
    </lineage>
</organism>
<dbReference type="PANTHER" id="PTHR10457">
    <property type="entry name" value="MEVALONATE KINASE/GALACTOKINASE"/>
    <property type="match status" value="1"/>
</dbReference>
<comment type="caution">
    <text evidence="11">The sequence shown here is derived from an EMBL/GenBank/DDBJ whole genome shotgun (WGS) entry which is preliminary data.</text>
</comment>
<sequence>MTTLHTAWDDAEGARRATELFTTSFEAEPHGVWASPGRVNLIGEHVDYNGGFCLPIALPHATYVAAAKRDDGLLRLVTELGDVQRWEGTLDEVGPGAVSDWVAYSAGPLWALRETGAELPGYDLAIVSCVPAGAGLSSSAAVESAVLLAAAELAGLPTEGDARRAELAALGVRAENEVAGARTGGMDQAASLRSKADHGLLLDCEQDSVEQVLLNLQSQGLELLVVNSNAPHMLADGQYASRRADCERATEVLGLRSLREPVDGPRAGLGELLAKLDEDVLVRRVRHVVTESWRVLDFVEALAAERAGEAGELMVASHDSLRDDYEVTVPELDSIVVAAMSAGALGARMTGGGFGGSCVVLVSVDDVHQVAGAIDAAAVEAGFARPDFHLATAADGGRRIN</sequence>
<evidence type="ECO:0000256" key="7">
    <source>
        <dbReference type="NCBIfam" id="TIGR00131"/>
    </source>
</evidence>
<dbReference type="InterPro" id="IPR014721">
    <property type="entry name" value="Ribsml_uS5_D2-typ_fold_subgr"/>
</dbReference>
<dbReference type="InterPro" id="IPR020568">
    <property type="entry name" value="Ribosomal_Su5_D2-typ_SF"/>
</dbReference>
<dbReference type="SUPFAM" id="SSF54211">
    <property type="entry name" value="Ribosomal protein S5 domain 2-like"/>
    <property type="match status" value="1"/>
</dbReference>
<evidence type="ECO:0000256" key="4">
    <source>
        <dbReference type="ARBA" id="ARBA00022777"/>
    </source>
</evidence>
<dbReference type="InterPro" id="IPR013750">
    <property type="entry name" value="GHMP_kinase_C_dom"/>
</dbReference>
<dbReference type="InterPro" id="IPR000705">
    <property type="entry name" value="Galactokinase"/>
</dbReference>
<dbReference type="Pfam" id="PF10509">
    <property type="entry name" value="GalKase_gal_bdg"/>
    <property type="match status" value="1"/>
</dbReference>
<dbReference type="PIRSF" id="PIRSF000530">
    <property type="entry name" value="Galactokinase"/>
    <property type="match status" value="1"/>
</dbReference>
<dbReference type="EMBL" id="JBHSUA010000018">
    <property type="protein sequence ID" value="MFC6397076.1"/>
    <property type="molecule type" value="Genomic_DNA"/>
</dbReference>
<keyword evidence="4" id="KW-0418">Kinase</keyword>
<dbReference type="InterPro" id="IPR019741">
    <property type="entry name" value="Galactokinase_CS"/>
</dbReference>
<dbReference type="InterPro" id="IPR019539">
    <property type="entry name" value="GalKase_N"/>
</dbReference>
<dbReference type="PRINTS" id="PR00473">
    <property type="entry name" value="GALCTOKINASE"/>
</dbReference>
<keyword evidence="3" id="KW-0547">Nucleotide-binding</keyword>
<evidence type="ECO:0000259" key="9">
    <source>
        <dbReference type="Pfam" id="PF08544"/>
    </source>
</evidence>
<name>A0ABW1X5C0_9ACTN</name>
<keyword evidence="6" id="KW-0299">Galactose metabolism</keyword>
<keyword evidence="6" id="KW-0119">Carbohydrate metabolism</keyword>
<dbReference type="PROSITE" id="PS00627">
    <property type="entry name" value="GHMP_KINASES_ATP"/>
    <property type="match status" value="1"/>
</dbReference>
<evidence type="ECO:0000256" key="6">
    <source>
        <dbReference type="ARBA" id="ARBA00023144"/>
    </source>
</evidence>
<dbReference type="InterPro" id="IPR006203">
    <property type="entry name" value="GHMP_knse_ATP-bd_CS"/>
</dbReference>
<keyword evidence="12" id="KW-1185">Reference proteome</keyword>
<comment type="similarity">
    <text evidence="1">Belongs to the GHMP kinase family. GalK subfamily.</text>
</comment>
<dbReference type="Pfam" id="PF08544">
    <property type="entry name" value="GHMP_kinases_C"/>
    <property type="match status" value="1"/>
</dbReference>
<dbReference type="InterPro" id="IPR036554">
    <property type="entry name" value="GHMP_kinase_C_sf"/>
</dbReference>
<feature type="domain" description="GHMP kinase N-terminal" evidence="8">
    <location>
        <begin position="111"/>
        <end position="193"/>
    </location>
</feature>
<dbReference type="EC" id="2.7.1.6" evidence="7"/>
<dbReference type="PANTHER" id="PTHR10457:SF7">
    <property type="entry name" value="GALACTOKINASE-RELATED"/>
    <property type="match status" value="1"/>
</dbReference>
<feature type="domain" description="Galactokinase N-terminal" evidence="10">
    <location>
        <begin position="19"/>
        <end position="68"/>
    </location>
</feature>
<evidence type="ECO:0000256" key="3">
    <source>
        <dbReference type="ARBA" id="ARBA00022741"/>
    </source>
</evidence>
<dbReference type="GO" id="GO:0004335">
    <property type="term" value="F:galactokinase activity"/>
    <property type="evidence" value="ECO:0007669"/>
    <property type="project" value="UniProtKB-EC"/>
</dbReference>
<dbReference type="PROSITE" id="PS00106">
    <property type="entry name" value="GALACTOKINASE"/>
    <property type="match status" value="1"/>
</dbReference>
<dbReference type="RefSeq" id="WP_343884729.1">
    <property type="nucleotide sequence ID" value="NZ_BAAAKI010000003.1"/>
</dbReference>
<dbReference type="Pfam" id="PF00288">
    <property type="entry name" value="GHMP_kinases_N"/>
    <property type="match status" value="1"/>
</dbReference>
<evidence type="ECO:0000256" key="2">
    <source>
        <dbReference type="ARBA" id="ARBA00022679"/>
    </source>
</evidence>
<evidence type="ECO:0000259" key="8">
    <source>
        <dbReference type="Pfam" id="PF00288"/>
    </source>
</evidence>
<evidence type="ECO:0000313" key="12">
    <source>
        <dbReference type="Proteomes" id="UP001596266"/>
    </source>
</evidence>
<dbReference type="Gene3D" id="3.30.230.10">
    <property type="match status" value="1"/>
</dbReference>
<proteinExistence type="inferred from homology"/>
<reference evidence="12" key="1">
    <citation type="journal article" date="2019" name="Int. J. Syst. Evol. Microbiol.">
        <title>The Global Catalogue of Microorganisms (GCM) 10K type strain sequencing project: providing services to taxonomists for standard genome sequencing and annotation.</title>
        <authorList>
            <consortium name="The Broad Institute Genomics Platform"/>
            <consortium name="The Broad Institute Genome Sequencing Center for Infectious Disease"/>
            <person name="Wu L."/>
            <person name="Ma J."/>
        </authorList>
    </citation>
    <scope>NUCLEOTIDE SEQUENCE [LARGE SCALE GENOMIC DNA]</scope>
    <source>
        <strain evidence="12">CGMCC 1.15277</strain>
    </source>
</reference>
<protein>
    <recommendedName>
        <fullName evidence="7">Galactokinase</fullName>
        <ecNumber evidence="7">2.7.1.6</ecNumber>
    </recommendedName>
</protein>
<dbReference type="InterPro" id="IPR006206">
    <property type="entry name" value="Mevalonate/galactokinase"/>
</dbReference>
<dbReference type="InterPro" id="IPR006204">
    <property type="entry name" value="GHMP_kinase_N_dom"/>
</dbReference>
<keyword evidence="2 11" id="KW-0808">Transferase</keyword>
<evidence type="ECO:0000259" key="10">
    <source>
        <dbReference type="Pfam" id="PF10509"/>
    </source>
</evidence>
<feature type="domain" description="GHMP kinase C-terminal" evidence="9">
    <location>
        <begin position="299"/>
        <end position="376"/>
    </location>
</feature>
<evidence type="ECO:0000256" key="1">
    <source>
        <dbReference type="ARBA" id="ARBA00006566"/>
    </source>
</evidence>
<evidence type="ECO:0000313" key="11">
    <source>
        <dbReference type="EMBL" id="MFC6397076.1"/>
    </source>
</evidence>
<dbReference type="PRINTS" id="PR00959">
    <property type="entry name" value="MEVGALKINASE"/>
</dbReference>
<dbReference type="NCBIfam" id="TIGR00131">
    <property type="entry name" value="gal_kin"/>
    <property type="match status" value="1"/>
</dbReference>
<dbReference type="Gene3D" id="3.30.70.890">
    <property type="entry name" value="GHMP kinase, C-terminal domain"/>
    <property type="match status" value="1"/>
</dbReference>